<evidence type="ECO:0000313" key="4">
    <source>
        <dbReference type="EMBL" id="MXP33116.1"/>
    </source>
</evidence>
<protein>
    <recommendedName>
        <fullName evidence="2">Tail specific protease domain-containing protein</fullName>
    </recommendedName>
</protein>
<sequence length="432" mass="46587">MMARFRRAVAVAALLGLASGAASAQDSAQNTAQTCNAWAASPAGWDDIEAVIRRNYAYLDRVEDVDALFKAARASAQSAASVEELGTIAETLGYAFRDGHFHARPTVGPERAWIPSSSDFWIVRDKGRWLVSDVKQGSRARETGVRPGWEILTMDGIPIAELAAQALAAVTTTPSEAQLEYAANVVLTGRLGARRSFVFSTMGGQRNMELPPAQQSFAPRPDGMVQVSQRDGVVRLRFNNSLGNNDLITRFDQLMRDNADAKGLILDLRDTPGGGNTTVARAILGHFVGKPVPYQIHRNMFEEMSFGVRRQYAEYVFPRGKVFDRPVVILAGRWTGSVGEAVAMAFETAVGAHTVGTPLADLLGDLRTNRTGNGCIAIRFAWDKLYSVQGLPREEWTPADLLASGDTGPDGGDPALARAMQYIAGNSTVAGD</sequence>
<dbReference type="Pfam" id="PF03572">
    <property type="entry name" value="Peptidase_S41"/>
    <property type="match status" value="1"/>
</dbReference>
<dbReference type="InterPro" id="IPR036034">
    <property type="entry name" value="PDZ_sf"/>
</dbReference>
<feature type="domain" description="Tail specific protease" evidence="2">
    <location>
        <begin position="232"/>
        <end position="358"/>
    </location>
</feature>
<dbReference type="EMBL" id="WTYE01000001">
    <property type="protein sequence ID" value="MXP30356.1"/>
    <property type="molecule type" value="Genomic_DNA"/>
</dbReference>
<comment type="caution">
    <text evidence="3">The sequence shown here is derived from an EMBL/GenBank/DDBJ whole genome shotgun (WGS) entry which is preliminary data.</text>
</comment>
<dbReference type="InterPro" id="IPR029045">
    <property type="entry name" value="ClpP/crotonase-like_dom_sf"/>
</dbReference>
<dbReference type="Gene3D" id="3.90.226.10">
    <property type="entry name" value="2-enoyl-CoA Hydratase, Chain A, domain 1"/>
    <property type="match status" value="1"/>
</dbReference>
<dbReference type="AlphaFoldDB" id="A0A845APD5"/>
<dbReference type="RefSeq" id="WP_344705313.1">
    <property type="nucleotide sequence ID" value="NZ_BAAAZF010000001.1"/>
</dbReference>
<dbReference type="GO" id="GO:0006508">
    <property type="term" value="P:proteolysis"/>
    <property type="evidence" value="ECO:0007669"/>
    <property type="project" value="InterPro"/>
</dbReference>
<gene>
    <name evidence="3" type="ORF">GRI94_00805</name>
    <name evidence="4" type="ORF">GRI94_14895</name>
</gene>
<reference evidence="3 5" key="1">
    <citation type="submission" date="2019-12" db="EMBL/GenBank/DDBJ databases">
        <title>Genomic-based taxomic classification of the family Erythrobacteraceae.</title>
        <authorList>
            <person name="Xu L."/>
        </authorList>
    </citation>
    <scope>NUCLEOTIDE SEQUENCE [LARGE SCALE GENOMIC DNA]</scope>
    <source>
        <strain evidence="3 5">JCM 16677</strain>
    </source>
</reference>
<organism evidence="3 5">
    <name type="scientific">Parerythrobacter jejuensis</name>
    <dbReference type="NCBI Taxonomy" id="795812"/>
    <lineage>
        <taxon>Bacteria</taxon>
        <taxon>Pseudomonadati</taxon>
        <taxon>Pseudomonadota</taxon>
        <taxon>Alphaproteobacteria</taxon>
        <taxon>Sphingomonadales</taxon>
        <taxon>Erythrobacteraceae</taxon>
        <taxon>Parerythrobacter</taxon>
    </lineage>
</organism>
<dbReference type="GO" id="GO:0008236">
    <property type="term" value="F:serine-type peptidase activity"/>
    <property type="evidence" value="ECO:0007669"/>
    <property type="project" value="InterPro"/>
</dbReference>
<keyword evidence="1" id="KW-0732">Signal</keyword>
<evidence type="ECO:0000313" key="3">
    <source>
        <dbReference type="EMBL" id="MXP30356.1"/>
    </source>
</evidence>
<proteinExistence type="predicted"/>
<evidence type="ECO:0000313" key="5">
    <source>
        <dbReference type="Proteomes" id="UP000446786"/>
    </source>
</evidence>
<dbReference type="Proteomes" id="UP000446786">
    <property type="component" value="Unassembled WGS sequence"/>
</dbReference>
<evidence type="ECO:0000256" key="1">
    <source>
        <dbReference type="SAM" id="SignalP"/>
    </source>
</evidence>
<evidence type="ECO:0000259" key="2">
    <source>
        <dbReference type="Pfam" id="PF03572"/>
    </source>
</evidence>
<dbReference type="InterPro" id="IPR005151">
    <property type="entry name" value="Tail-specific_protease"/>
</dbReference>
<dbReference type="SUPFAM" id="SSF50156">
    <property type="entry name" value="PDZ domain-like"/>
    <property type="match status" value="1"/>
</dbReference>
<feature type="chain" id="PRO_5044663565" description="Tail specific protease domain-containing protein" evidence="1">
    <location>
        <begin position="25"/>
        <end position="432"/>
    </location>
</feature>
<feature type="signal peptide" evidence="1">
    <location>
        <begin position="1"/>
        <end position="24"/>
    </location>
</feature>
<accession>A0A845APD5</accession>
<dbReference type="EMBL" id="WTYE01000001">
    <property type="protein sequence ID" value="MXP33116.1"/>
    <property type="molecule type" value="Genomic_DNA"/>
</dbReference>
<keyword evidence="5" id="KW-1185">Reference proteome</keyword>
<dbReference type="SUPFAM" id="SSF52096">
    <property type="entry name" value="ClpP/crotonase"/>
    <property type="match status" value="1"/>
</dbReference>
<name>A0A845APD5_9SPHN</name>